<dbReference type="Proteomes" id="UP000238924">
    <property type="component" value="Unassembled WGS sequence"/>
</dbReference>
<accession>A0ABX5B684</accession>
<protein>
    <submittedName>
        <fullName evidence="2">Uncharacterized protein</fullName>
    </submittedName>
</protein>
<dbReference type="PANTHER" id="PTHR35791">
    <property type="entry name" value="UPF0754 MEMBRANE PROTEIN YHEB"/>
    <property type="match status" value="1"/>
</dbReference>
<keyword evidence="1" id="KW-0472">Membrane</keyword>
<dbReference type="PANTHER" id="PTHR35791:SF1">
    <property type="entry name" value="UPF0754 MEMBRANE PROTEIN YHEB"/>
    <property type="match status" value="1"/>
</dbReference>
<dbReference type="RefSeq" id="WP_258074967.1">
    <property type="nucleotide sequence ID" value="NZ_JJMJ01000083.1"/>
</dbReference>
<feature type="transmembrane region" description="Helical" evidence="1">
    <location>
        <begin position="21"/>
        <end position="42"/>
    </location>
</feature>
<proteinExistence type="predicted"/>
<gene>
    <name evidence="2" type="ORF">DJ52_05625</name>
</gene>
<dbReference type="EMBL" id="JJMJ01000083">
    <property type="protein sequence ID" value="PPS22314.1"/>
    <property type="molecule type" value="Genomic_DNA"/>
</dbReference>
<keyword evidence="3" id="KW-1185">Reference proteome</keyword>
<evidence type="ECO:0000313" key="3">
    <source>
        <dbReference type="Proteomes" id="UP000238924"/>
    </source>
</evidence>
<comment type="caution">
    <text evidence="2">The sequence shown here is derived from an EMBL/GenBank/DDBJ whole genome shotgun (WGS) entry which is preliminary data.</text>
</comment>
<keyword evidence="1" id="KW-0812">Transmembrane</keyword>
<keyword evidence="1" id="KW-1133">Transmembrane helix</keyword>
<feature type="transmembrane region" description="Helical" evidence="1">
    <location>
        <begin position="62"/>
        <end position="80"/>
    </location>
</feature>
<evidence type="ECO:0000256" key="1">
    <source>
        <dbReference type="SAM" id="Phobius"/>
    </source>
</evidence>
<organism evidence="2 3">
    <name type="scientific">Brachyspira murdochii</name>
    <dbReference type="NCBI Taxonomy" id="84378"/>
    <lineage>
        <taxon>Bacteria</taxon>
        <taxon>Pseudomonadati</taxon>
        <taxon>Spirochaetota</taxon>
        <taxon>Spirochaetia</taxon>
        <taxon>Brachyspirales</taxon>
        <taxon>Brachyspiraceae</taxon>
        <taxon>Brachyspira</taxon>
    </lineage>
</organism>
<reference evidence="2 3" key="1">
    <citation type="submission" date="2014-04" db="EMBL/GenBank/DDBJ databases">
        <title>Whole genome sequence of 'Brachyspira hampsonii' D13-03603F2.</title>
        <authorList>
            <person name="Patterson A.H."/>
            <person name="Chaban B."/>
            <person name="Fernando C."/>
            <person name="Harding J.C."/>
            <person name="Hill J.E."/>
        </authorList>
    </citation>
    <scope>NUCLEOTIDE SEQUENCE [LARGE SCALE GENOMIC DNA]</scope>
    <source>
        <strain evidence="2 3">D13-03603F2</strain>
    </source>
</reference>
<sequence length="407" mass="47431">MGKLNKDEIAKMANDFMGKELEPINILGAFLGFVFGLLTAYLFPVNSFNPSLGYLNYIAEPLVYTFIGFITNVLAIYSIFKPYEPLFGIKKKVFWGAVACEKSRFASSMSDFVNDRLMEKEGIISILENKKDIEDNLIKDNYKKFFNYMLEDEKINKLNIFSYLKESINTIIINNIDFIKTGIIKLIIKNNYIYNIIKNNKEVLINYINDNIFSVLKLLLSNINIINLKDFIKNIIIDNIKDLSKFKNIIVLNATKAINSNSVKERIFYIITYFIDNEISKNSSKKIKEMFGGEIVNLVRSNSEFLFSMMSKKLNETLLENRYEIRETIIKDIPLKNDLVIDLTDRIILNLINKKIPIFIDDMKYDIMNISFNFLDENILSKNVSYFIGQNSNEKLYEENSLRKYLK</sequence>
<evidence type="ECO:0000313" key="2">
    <source>
        <dbReference type="EMBL" id="PPS22314.1"/>
    </source>
</evidence>
<name>A0ABX5B684_9SPIR</name>